<evidence type="ECO:0000259" key="14">
    <source>
        <dbReference type="Pfam" id="PF13603"/>
    </source>
</evidence>
<feature type="domain" description="Methionyl/Leucyl tRNA synthetase" evidence="13">
    <location>
        <begin position="36"/>
        <end position="170"/>
    </location>
</feature>
<dbReference type="EC" id="6.1.1.4" evidence="9"/>
<dbReference type="Pfam" id="PF08264">
    <property type="entry name" value="Anticodon_1"/>
    <property type="match status" value="1"/>
</dbReference>
<dbReference type="FunFam" id="1.10.730.10:FF:000002">
    <property type="entry name" value="Leucine--tRNA ligase"/>
    <property type="match status" value="1"/>
</dbReference>
<evidence type="ECO:0000256" key="5">
    <source>
        <dbReference type="ARBA" id="ARBA00022840"/>
    </source>
</evidence>
<dbReference type="Pfam" id="PF00133">
    <property type="entry name" value="tRNA-synt_1"/>
    <property type="match status" value="2"/>
</dbReference>
<feature type="domain" description="Leucyl-tRNA synthetase editing" evidence="14">
    <location>
        <begin position="220"/>
        <end position="406"/>
    </location>
</feature>
<dbReference type="InterPro" id="IPR025709">
    <property type="entry name" value="Leu_tRNA-synth_edit"/>
</dbReference>
<comment type="catalytic activity">
    <reaction evidence="8 9">
        <text>tRNA(Leu) + L-leucine + ATP = L-leucyl-tRNA(Leu) + AMP + diphosphate</text>
        <dbReference type="Rhea" id="RHEA:11688"/>
        <dbReference type="Rhea" id="RHEA-COMP:9613"/>
        <dbReference type="Rhea" id="RHEA-COMP:9622"/>
        <dbReference type="ChEBI" id="CHEBI:30616"/>
        <dbReference type="ChEBI" id="CHEBI:33019"/>
        <dbReference type="ChEBI" id="CHEBI:57427"/>
        <dbReference type="ChEBI" id="CHEBI:78442"/>
        <dbReference type="ChEBI" id="CHEBI:78494"/>
        <dbReference type="ChEBI" id="CHEBI:456215"/>
        <dbReference type="EC" id="6.1.1.4"/>
    </reaction>
</comment>
<dbReference type="HAMAP" id="MF_00049_B">
    <property type="entry name" value="Leu_tRNA_synth_B"/>
    <property type="match status" value="1"/>
</dbReference>
<dbReference type="NCBIfam" id="TIGR00396">
    <property type="entry name" value="leuS_bact"/>
    <property type="match status" value="1"/>
</dbReference>
<dbReference type="PROSITE" id="PS00178">
    <property type="entry name" value="AA_TRNA_LIGASE_I"/>
    <property type="match status" value="1"/>
</dbReference>
<dbReference type="Proteomes" id="UP000034491">
    <property type="component" value="Unassembled WGS sequence"/>
</dbReference>
<comment type="caution">
    <text evidence="15">The sequence shown here is derived from an EMBL/GenBank/DDBJ whole genome shotgun (WGS) entry which is preliminary data.</text>
</comment>
<reference evidence="15 16" key="1">
    <citation type="submission" date="2015-03" db="EMBL/GenBank/DDBJ databases">
        <title>Genome sequence of Kiloniella sp. P1-1, isolated from the gut microflora of Pacific white shrimp, Penaeus vannamei.</title>
        <authorList>
            <person name="Shao Z."/>
            <person name="Wang L."/>
            <person name="Li X."/>
        </authorList>
    </citation>
    <scope>NUCLEOTIDE SEQUENCE [LARGE SCALE GENOMIC DNA]</scope>
    <source>
        <strain evidence="15 16">P1-1</strain>
    </source>
</reference>
<dbReference type="InterPro" id="IPR002300">
    <property type="entry name" value="aa-tRNA-synth_Ia"/>
</dbReference>
<dbReference type="GO" id="GO:0004823">
    <property type="term" value="F:leucine-tRNA ligase activity"/>
    <property type="evidence" value="ECO:0007669"/>
    <property type="project" value="UniProtKB-UniRule"/>
</dbReference>
<feature type="domain" description="Aminoacyl-tRNA synthetase class Ia" evidence="11">
    <location>
        <begin position="420"/>
        <end position="576"/>
    </location>
</feature>
<dbReference type="InterPro" id="IPR001412">
    <property type="entry name" value="aa-tRNA-synth_I_CS"/>
</dbReference>
<dbReference type="Gene3D" id="3.10.20.590">
    <property type="match status" value="1"/>
</dbReference>
<feature type="short sequence motif" description="'HIGH' region" evidence="9">
    <location>
        <begin position="41"/>
        <end position="51"/>
    </location>
</feature>
<dbReference type="InterPro" id="IPR002302">
    <property type="entry name" value="Leu-tRNA-ligase"/>
</dbReference>
<dbReference type="OrthoDB" id="9810365at2"/>
<dbReference type="Pfam" id="PF09334">
    <property type="entry name" value="tRNA-synt_1g"/>
    <property type="match status" value="1"/>
</dbReference>
<evidence type="ECO:0000256" key="7">
    <source>
        <dbReference type="ARBA" id="ARBA00023146"/>
    </source>
</evidence>
<evidence type="ECO:0000256" key="8">
    <source>
        <dbReference type="ARBA" id="ARBA00047469"/>
    </source>
</evidence>
<protein>
    <recommendedName>
        <fullName evidence="9">Leucine--tRNA ligase</fullName>
        <ecNumber evidence="9">6.1.1.4</ecNumber>
    </recommendedName>
    <alternativeName>
        <fullName evidence="9">Leucyl-tRNA synthetase</fullName>
        <shortName evidence="9">LeuRS</shortName>
    </alternativeName>
</protein>
<evidence type="ECO:0000259" key="13">
    <source>
        <dbReference type="Pfam" id="PF09334"/>
    </source>
</evidence>
<dbReference type="AlphaFoldDB" id="A0A0M2RAT6"/>
<keyword evidence="5 9" id="KW-0067">ATP-binding</keyword>
<name>A0A0M2RAT6_9PROT</name>
<dbReference type="EMBL" id="LANI01000005">
    <property type="protein sequence ID" value="KKJ77105.1"/>
    <property type="molecule type" value="Genomic_DNA"/>
</dbReference>
<dbReference type="CDD" id="cd00812">
    <property type="entry name" value="LeuRS_core"/>
    <property type="match status" value="1"/>
</dbReference>
<keyword evidence="7 9" id="KW-0030">Aminoacyl-tRNA synthetase</keyword>
<dbReference type="Gene3D" id="3.40.50.620">
    <property type="entry name" value="HUPs"/>
    <property type="match status" value="2"/>
</dbReference>
<dbReference type="SUPFAM" id="SSF50677">
    <property type="entry name" value="ValRS/IleRS/LeuRS editing domain"/>
    <property type="match status" value="1"/>
</dbReference>
<dbReference type="InterPro" id="IPR013155">
    <property type="entry name" value="M/V/L/I-tRNA-synth_anticd-bd"/>
</dbReference>
<evidence type="ECO:0000259" key="12">
    <source>
        <dbReference type="Pfam" id="PF08264"/>
    </source>
</evidence>
<comment type="subcellular location">
    <subcellularLocation>
        <location evidence="9">Cytoplasm</location>
    </subcellularLocation>
</comment>
<dbReference type="Gene3D" id="1.10.730.10">
    <property type="entry name" value="Isoleucyl-tRNA Synthetase, Domain 1"/>
    <property type="match status" value="1"/>
</dbReference>
<dbReference type="InterPro" id="IPR015413">
    <property type="entry name" value="Methionyl/Leucyl_tRNA_Synth"/>
</dbReference>
<feature type="binding site" evidence="9">
    <location>
        <position position="616"/>
    </location>
    <ligand>
        <name>ATP</name>
        <dbReference type="ChEBI" id="CHEBI:30616"/>
    </ligand>
</feature>
<dbReference type="CDD" id="cd07958">
    <property type="entry name" value="Anticodon_Ia_Leu_BEm"/>
    <property type="match status" value="1"/>
</dbReference>
<dbReference type="PRINTS" id="PR00985">
    <property type="entry name" value="TRNASYNTHLEU"/>
</dbReference>
<feature type="short sequence motif" description="'KMSKS' region" evidence="9">
    <location>
        <begin position="613"/>
        <end position="617"/>
    </location>
</feature>
<evidence type="ECO:0000313" key="16">
    <source>
        <dbReference type="Proteomes" id="UP000034491"/>
    </source>
</evidence>
<dbReference type="PATRIC" id="fig|1549748.8.peg.3709"/>
<dbReference type="FunFam" id="3.10.20.590:FF:000001">
    <property type="entry name" value="Leucine--tRNA ligase"/>
    <property type="match status" value="1"/>
</dbReference>
<accession>A0A0M2RAT6</accession>
<keyword evidence="16" id="KW-1185">Reference proteome</keyword>
<dbReference type="PANTHER" id="PTHR43740:SF2">
    <property type="entry name" value="LEUCINE--TRNA LIGASE, MITOCHONDRIAL"/>
    <property type="match status" value="1"/>
</dbReference>
<evidence type="ECO:0000313" key="15">
    <source>
        <dbReference type="EMBL" id="KKJ77105.1"/>
    </source>
</evidence>
<evidence type="ECO:0000256" key="10">
    <source>
        <dbReference type="RuleBase" id="RU363035"/>
    </source>
</evidence>
<evidence type="ECO:0000256" key="4">
    <source>
        <dbReference type="ARBA" id="ARBA00022741"/>
    </source>
</evidence>
<comment type="similarity">
    <text evidence="1 9 10">Belongs to the class-I aminoacyl-tRNA synthetase family.</text>
</comment>
<dbReference type="InterPro" id="IPR009008">
    <property type="entry name" value="Val/Leu/Ile-tRNA-synth_edit"/>
</dbReference>
<dbReference type="InterPro" id="IPR014729">
    <property type="entry name" value="Rossmann-like_a/b/a_fold"/>
</dbReference>
<keyword evidence="4 9" id="KW-0547">Nucleotide-binding</keyword>
<gene>
    <name evidence="9" type="primary">leuS</name>
    <name evidence="15" type="ORF">WH95_08485</name>
</gene>
<dbReference type="STRING" id="1549748.WH95_08485"/>
<dbReference type="SUPFAM" id="SSF47323">
    <property type="entry name" value="Anticodon-binding domain of a subclass of class I aminoacyl-tRNA synthetases"/>
    <property type="match status" value="1"/>
</dbReference>
<keyword evidence="6 9" id="KW-0648">Protein biosynthesis</keyword>
<keyword evidence="2 9" id="KW-0963">Cytoplasm</keyword>
<evidence type="ECO:0000256" key="3">
    <source>
        <dbReference type="ARBA" id="ARBA00022598"/>
    </source>
</evidence>
<evidence type="ECO:0000256" key="2">
    <source>
        <dbReference type="ARBA" id="ARBA00022490"/>
    </source>
</evidence>
<dbReference type="GO" id="GO:0005524">
    <property type="term" value="F:ATP binding"/>
    <property type="evidence" value="ECO:0007669"/>
    <property type="project" value="UniProtKB-UniRule"/>
</dbReference>
<dbReference type="Pfam" id="PF13603">
    <property type="entry name" value="tRNA-synt_1_2"/>
    <property type="match status" value="1"/>
</dbReference>
<dbReference type="GO" id="GO:0002161">
    <property type="term" value="F:aminoacyl-tRNA deacylase activity"/>
    <property type="evidence" value="ECO:0007669"/>
    <property type="project" value="InterPro"/>
</dbReference>
<evidence type="ECO:0000259" key="11">
    <source>
        <dbReference type="Pfam" id="PF00133"/>
    </source>
</evidence>
<dbReference type="InterPro" id="IPR009080">
    <property type="entry name" value="tRNAsynth_Ia_anticodon-bd"/>
</dbReference>
<dbReference type="Gene3D" id="2.20.28.290">
    <property type="match status" value="1"/>
</dbReference>
<evidence type="ECO:0000256" key="6">
    <source>
        <dbReference type="ARBA" id="ARBA00022917"/>
    </source>
</evidence>
<keyword evidence="3 9" id="KW-0436">Ligase</keyword>
<feature type="domain" description="Aminoacyl-tRNA synthetase class Ia" evidence="11">
    <location>
        <begin position="613"/>
        <end position="652"/>
    </location>
</feature>
<sequence length="853" mass="96822">MSRYNVKETETKWQKAWVESNCFSVETDTDKPKYYVLEMFPYPSGRIHMGHVRNYTIGDVISRYKKAKGFNVLHPMGWDAFGLPAENAAMARGVHPGKWTYENIAAMREQLKSMGLSIDWDREIATCHPQYYKHEQKMFLDFLKAGLVERKESWVNWDPVDHTVLANEQVIDGKGWRSGAEVEKRKLSQWFFKITDFADELLEGLETLDRWPDKVRTMQHNWIGKSEGARVFFKIKDSDQEIEVYTTRPDTLFGASFCAISANHPLADQLSADNEGLKAFVAECNKMGTSEEAIEKAEKKGFDTGLKVTHPLDSSIELPVYVANFVLMDYGTGAVFGCPAHDQRDLDFARKYDLTVTPVVLPKDEDPNIFAVENEAYTGEGTLFNSQFLDGLNIVAAKKKVISHLEDLGHGKGTTQFRLRDWGVSRQRYWGCPIPIIYCDDCGAVPEKEENLPVELPEDVTFDKPGNPIAHHPTWKHTSCPCCGKAAVRETDTFDTFMESSWYFARFCSPRDDNAFDRKDVDYWLPVDQYIGGIEHAVLHLLYSRFFTRGLEKCGYLTAKEPFKGLFTQGMICHETYQNDKGEWLSPEEIEKNDSGDFVTLDGGPVNVGPSIKMSKSKKNTIDPADIIGSYGSDTARFFMLSDSPPDRDMEWTESGIDGSWRFTQRMWRLITTQFDSLPAVNTAQPDKFNDQALELRRTVHKSIASISENIESFRFNAAVAKIYELTNAIGQFKATEDNDFWALREAFEILVRLVSPMMPHISEELWNQLGHNDLIVNVSWPVADDSLIVDDTVKLPVQVNGKLRATISLPLEATEDQIKEAALSEAGVQRAIDGKDIRKVIIVKNRIVNIVV</sequence>
<dbReference type="GO" id="GO:0005829">
    <property type="term" value="C:cytosol"/>
    <property type="evidence" value="ECO:0007669"/>
    <property type="project" value="TreeGrafter"/>
</dbReference>
<dbReference type="RefSeq" id="WP_046505632.1">
    <property type="nucleotide sequence ID" value="NZ_LANI01000005.1"/>
</dbReference>
<proteinExistence type="inferred from homology"/>
<dbReference type="PANTHER" id="PTHR43740">
    <property type="entry name" value="LEUCYL-TRNA SYNTHETASE"/>
    <property type="match status" value="1"/>
</dbReference>
<evidence type="ECO:0000256" key="1">
    <source>
        <dbReference type="ARBA" id="ARBA00005594"/>
    </source>
</evidence>
<dbReference type="GO" id="GO:0006429">
    <property type="term" value="P:leucyl-tRNA aminoacylation"/>
    <property type="evidence" value="ECO:0007669"/>
    <property type="project" value="UniProtKB-UniRule"/>
</dbReference>
<organism evidence="15 16">
    <name type="scientific">Kiloniella litopenaei</name>
    <dbReference type="NCBI Taxonomy" id="1549748"/>
    <lineage>
        <taxon>Bacteria</taxon>
        <taxon>Pseudomonadati</taxon>
        <taxon>Pseudomonadota</taxon>
        <taxon>Alphaproteobacteria</taxon>
        <taxon>Rhodospirillales</taxon>
        <taxon>Kiloniellaceae</taxon>
        <taxon>Kiloniella</taxon>
    </lineage>
</organism>
<dbReference type="SUPFAM" id="SSF52374">
    <property type="entry name" value="Nucleotidylyl transferase"/>
    <property type="match status" value="1"/>
</dbReference>
<evidence type="ECO:0000256" key="9">
    <source>
        <dbReference type="HAMAP-Rule" id="MF_00049"/>
    </source>
</evidence>
<feature type="domain" description="Methionyl/Valyl/Leucyl/Isoleucyl-tRNA synthetase anticodon-binding" evidence="12">
    <location>
        <begin position="697"/>
        <end position="815"/>
    </location>
</feature>